<keyword evidence="1" id="KW-0812">Transmembrane</keyword>
<keyword evidence="1" id="KW-1133">Transmembrane helix</keyword>
<feature type="transmembrane region" description="Helical" evidence="1">
    <location>
        <begin position="12"/>
        <end position="31"/>
    </location>
</feature>
<proteinExistence type="predicted"/>
<evidence type="ECO:0000256" key="1">
    <source>
        <dbReference type="SAM" id="Phobius"/>
    </source>
</evidence>
<keyword evidence="1" id="KW-0472">Membrane</keyword>
<reference evidence="2" key="1">
    <citation type="journal article" date="2014" name="Front. Microbiol.">
        <title>High frequency of phylogenetically diverse reductive dehalogenase-homologous genes in deep subseafloor sedimentary metagenomes.</title>
        <authorList>
            <person name="Kawai M."/>
            <person name="Futagami T."/>
            <person name="Toyoda A."/>
            <person name="Takaki Y."/>
            <person name="Nishi S."/>
            <person name="Hori S."/>
            <person name="Arai W."/>
            <person name="Tsubouchi T."/>
            <person name="Morono Y."/>
            <person name="Uchiyama I."/>
            <person name="Ito T."/>
            <person name="Fujiyama A."/>
            <person name="Inagaki F."/>
            <person name="Takami H."/>
        </authorList>
    </citation>
    <scope>NUCLEOTIDE SEQUENCE</scope>
    <source>
        <strain evidence="2">Expedition CK06-06</strain>
    </source>
</reference>
<accession>X1MGQ9</accession>
<sequence length="73" mass="8737">MFENKSDRELIFIYVIIAIIVALAVAFFNYITGVGIYYNIFAANVIFFCIFYMLYLPLKVRKAREKRERKKQK</sequence>
<gene>
    <name evidence="2" type="ORF">S06H3_18279</name>
</gene>
<evidence type="ECO:0000313" key="2">
    <source>
        <dbReference type="EMBL" id="GAI13895.1"/>
    </source>
</evidence>
<comment type="caution">
    <text evidence="2">The sequence shown here is derived from an EMBL/GenBank/DDBJ whole genome shotgun (WGS) entry which is preliminary data.</text>
</comment>
<organism evidence="2">
    <name type="scientific">marine sediment metagenome</name>
    <dbReference type="NCBI Taxonomy" id="412755"/>
    <lineage>
        <taxon>unclassified sequences</taxon>
        <taxon>metagenomes</taxon>
        <taxon>ecological metagenomes</taxon>
    </lineage>
</organism>
<dbReference type="AlphaFoldDB" id="X1MGQ9"/>
<protein>
    <submittedName>
        <fullName evidence="2">Uncharacterized protein</fullName>
    </submittedName>
</protein>
<name>X1MGQ9_9ZZZZ</name>
<feature type="transmembrane region" description="Helical" evidence="1">
    <location>
        <begin position="37"/>
        <end position="58"/>
    </location>
</feature>
<dbReference type="EMBL" id="BARV01009228">
    <property type="protein sequence ID" value="GAI13895.1"/>
    <property type="molecule type" value="Genomic_DNA"/>
</dbReference>